<feature type="compositionally biased region" description="Pro residues" evidence="2">
    <location>
        <begin position="263"/>
        <end position="273"/>
    </location>
</feature>
<sequence length="843" mass="94534">MDYDGALQHYEQDNHEHEHEHEHDHEYDNGSDDESEGDAMSNEMEYYLQRCSICFDSRLDFCLELCRDQFCRDCFQKYVKEVVSNSWGLDVTKIKCPVCQDPLPLAEWSKYVDQATLAQYQQYNQPYRSFSRFCNGCDNEVAISRVKQSIVSLPSRDLLPLFESLLEQLKSLLFLGGLNPEASSSTSSASTMFSSMDGRKRHKHSGMGHSKRDVRAQGLVQQFIKDYRSFCGTPQGNAATLPSMAQSYFSSLAMRALGGGSAPPTPAPAPAPVNPGQHSNSQAFQSGSHGAPAGGQSVGFQQHLDARAAHPQQDSAYRSAPSPLFQRKQQQPAKPTGVLEMYKDLMVSLIELFNLQSPEQNDSVGVVTRTDAVEETEEYGHLGAPTEVTGMAAPGKFVTVADLCGEVTVESVRISKRTMADRSKVITRAESKRQLEVKKALVRFSKELLSLEVRPEQWKELQFLHVRWCRWDWCNNCDLELCLQCGVSSHHESESCFDHMRSVITTNTPTSRRSRASKVDSYSPYSSSLAGSMGYKGKERSDLDTGTMQWKLANTNPCPNCCILIHRDDGCNKVDCMLCGHRFCWVCREAWDVGCGFFRCRLAVEEPAEKQGSDDQWEKYPDEWEDTNVQVDGDTDQVETLAIVMEGEPPHAGHGQADAGTMRHDRRRRRSDDLSAAISEKPEIGVPNVFMIQAKRSRAQKTRESIKYMAIFHMDVADNTVALVTKHCGLQLELYQKCVTQNPENWDIKCITQKRALAKCSEDNVPIIKHVKEMCDPFIKDYDACVMKNQQDPTICLESLKRLFHCTEEHGKLPPSGPPRVPVGGREEGDKPAASGYGYRGGV</sequence>
<dbReference type="InterPro" id="IPR013083">
    <property type="entry name" value="Znf_RING/FYVE/PHD"/>
</dbReference>
<dbReference type="Proteomes" id="UP000748756">
    <property type="component" value="Unassembled WGS sequence"/>
</dbReference>
<feature type="compositionally biased region" description="Basic and acidic residues" evidence="2">
    <location>
        <begin position="13"/>
        <end position="28"/>
    </location>
</feature>
<dbReference type="PANTHER" id="PTHR11685">
    <property type="entry name" value="RBR FAMILY RING FINGER AND IBR DOMAIN-CONTAINING"/>
    <property type="match status" value="1"/>
</dbReference>
<keyword evidence="1" id="KW-0863">Zinc-finger</keyword>
<evidence type="ECO:0000256" key="2">
    <source>
        <dbReference type="SAM" id="MobiDB-lite"/>
    </source>
</evidence>
<keyword evidence="5" id="KW-1185">Reference proteome</keyword>
<accession>A0A9P5V682</accession>
<dbReference type="InterPro" id="IPR001841">
    <property type="entry name" value="Znf_RING"/>
</dbReference>
<dbReference type="EMBL" id="JAAAUQ010001464">
    <property type="protein sequence ID" value="KAF9138512.1"/>
    <property type="molecule type" value="Genomic_DNA"/>
</dbReference>
<keyword evidence="1" id="KW-0862">Zinc</keyword>
<dbReference type="GO" id="GO:0016567">
    <property type="term" value="P:protein ubiquitination"/>
    <property type="evidence" value="ECO:0007669"/>
    <property type="project" value="InterPro"/>
</dbReference>
<dbReference type="PROSITE" id="PS51808">
    <property type="entry name" value="CHCH"/>
    <property type="match status" value="1"/>
</dbReference>
<dbReference type="AlphaFoldDB" id="A0A9P5V682"/>
<dbReference type="GO" id="GO:0004842">
    <property type="term" value="F:ubiquitin-protein transferase activity"/>
    <property type="evidence" value="ECO:0007669"/>
    <property type="project" value="InterPro"/>
</dbReference>
<dbReference type="PROSITE" id="PS50089">
    <property type="entry name" value="ZF_RING_2"/>
    <property type="match status" value="1"/>
</dbReference>
<feature type="compositionally biased region" description="Low complexity" evidence="2">
    <location>
        <begin position="181"/>
        <end position="196"/>
    </location>
</feature>
<dbReference type="SUPFAM" id="SSF57850">
    <property type="entry name" value="RING/U-box"/>
    <property type="match status" value="2"/>
</dbReference>
<feature type="domain" description="RING-type" evidence="3">
    <location>
        <begin position="51"/>
        <end position="100"/>
    </location>
</feature>
<protein>
    <submittedName>
        <fullName evidence="4">Coiled-coil-helix-coiled-coil-helix domain-containing protein 5</fullName>
    </submittedName>
</protein>
<evidence type="ECO:0000313" key="4">
    <source>
        <dbReference type="EMBL" id="KAF9138512.1"/>
    </source>
</evidence>
<feature type="region of interest" description="Disordered" evidence="2">
    <location>
        <begin position="13"/>
        <end position="38"/>
    </location>
</feature>
<dbReference type="Gene3D" id="1.10.287.2900">
    <property type="match status" value="1"/>
</dbReference>
<keyword evidence="1" id="KW-0479">Metal-binding</keyword>
<evidence type="ECO:0000259" key="3">
    <source>
        <dbReference type="PROSITE" id="PS50089"/>
    </source>
</evidence>
<comment type="caution">
    <text evidence="4">The sequence shown here is derived from an EMBL/GenBank/DDBJ whole genome shotgun (WGS) entry which is preliminary data.</text>
</comment>
<dbReference type="InterPro" id="IPR031127">
    <property type="entry name" value="E3_UB_ligase_RBR"/>
</dbReference>
<name>A0A9P5V682_9FUNG</name>
<dbReference type="OrthoDB" id="10264956at2759"/>
<feature type="region of interest" description="Disordered" evidence="2">
    <location>
        <begin position="259"/>
        <end position="333"/>
    </location>
</feature>
<reference evidence="4" key="1">
    <citation type="journal article" date="2020" name="Fungal Divers.">
        <title>Resolving the Mortierellaceae phylogeny through synthesis of multi-gene phylogenetics and phylogenomics.</title>
        <authorList>
            <person name="Vandepol N."/>
            <person name="Liber J."/>
            <person name="Desiro A."/>
            <person name="Na H."/>
            <person name="Kennedy M."/>
            <person name="Barry K."/>
            <person name="Grigoriev I.V."/>
            <person name="Miller A.N."/>
            <person name="O'Donnell K."/>
            <person name="Stajich J.E."/>
            <person name="Bonito G."/>
        </authorList>
    </citation>
    <scope>NUCLEOTIDE SEQUENCE</scope>
    <source>
        <strain evidence="4">NRRL 6426</strain>
    </source>
</reference>
<evidence type="ECO:0000313" key="5">
    <source>
        <dbReference type="Proteomes" id="UP000748756"/>
    </source>
</evidence>
<feature type="region of interest" description="Disordered" evidence="2">
    <location>
        <begin position="181"/>
        <end position="214"/>
    </location>
</feature>
<evidence type="ECO:0000256" key="1">
    <source>
        <dbReference type="PROSITE-ProRule" id="PRU00175"/>
    </source>
</evidence>
<dbReference type="Pfam" id="PF16860">
    <property type="entry name" value="CX9C"/>
    <property type="match status" value="1"/>
</dbReference>
<feature type="region of interest" description="Disordered" evidence="2">
    <location>
        <begin position="648"/>
        <end position="676"/>
    </location>
</feature>
<proteinExistence type="predicted"/>
<dbReference type="Gene3D" id="3.30.40.10">
    <property type="entry name" value="Zinc/RING finger domain, C3HC4 (zinc finger)"/>
    <property type="match status" value="1"/>
</dbReference>
<dbReference type="Gene3D" id="1.20.120.1750">
    <property type="match status" value="1"/>
</dbReference>
<dbReference type="InterPro" id="IPR031731">
    <property type="entry name" value="CX9C"/>
</dbReference>
<feature type="compositionally biased region" description="Polar residues" evidence="2">
    <location>
        <begin position="277"/>
        <end position="288"/>
    </location>
</feature>
<feature type="region of interest" description="Disordered" evidence="2">
    <location>
        <begin position="811"/>
        <end position="843"/>
    </location>
</feature>
<gene>
    <name evidence="4" type="primary">CHCHD5</name>
    <name evidence="4" type="ORF">BG015_002350</name>
</gene>
<dbReference type="Pfam" id="PF22191">
    <property type="entry name" value="IBR_1"/>
    <property type="match status" value="1"/>
</dbReference>
<dbReference type="GO" id="GO:0008270">
    <property type="term" value="F:zinc ion binding"/>
    <property type="evidence" value="ECO:0007669"/>
    <property type="project" value="UniProtKB-KW"/>
</dbReference>
<organism evidence="4 5">
    <name type="scientific">Linnemannia schmuckeri</name>
    <dbReference type="NCBI Taxonomy" id="64567"/>
    <lineage>
        <taxon>Eukaryota</taxon>
        <taxon>Fungi</taxon>
        <taxon>Fungi incertae sedis</taxon>
        <taxon>Mucoromycota</taxon>
        <taxon>Mortierellomycotina</taxon>
        <taxon>Mortierellomycetes</taxon>
        <taxon>Mortierellales</taxon>
        <taxon>Mortierellaceae</taxon>
        <taxon>Linnemannia</taxon>
    </lineage>
</organism>